<dbReference type="PANTHER" id="PTHR42925:SF2">
    <property type="entry name" value="NA+ DRIVEN MULTIDRUG EFFLUX PUMP"/>
    <property type="match status" value="1"/>
</dbReference>
<dbReference type="InterPro" id="IPR002528">
    <property type="entry name" value="MATE_fam"/>
</dbReference>
<feature type="transmembrane region" description="Helical" evidence="7">
    <location>
        <begin position="98"/>
        <end position="121"/>
    </location>
</feature>
<dbReference type="PANTHER" id="PTHR42925">
    <property type="entry name" value="MULTIDRUG AND TOXIN EFFLUX PROTEIN MATE FAMILY"/>
    <property type="match status" value="1"/>
</dbReference>
<evidence type="ECO:0000256" key="3">
    <source>
        <dbReference type="ARBA" id="ARBA00022475"/>
    </source>
</evidence>
<feature type="transmembrane region" description="Helical" evidence="7">
    <location>
        <begin position="57"/>
        <end position="77"/>
    </location>
</feature>
<proteinExistence type="predicted"/>
<evidence type="ECO:0000313" key="9">
    <source>
        <dbReference type="Proteomes" id="UP000724149"/>
    </source>
</evidence>
<accession>A0ABS2GK84</accession>
<name>A0ABS2GK84_9FIRM</name>
<keyword evidence="4 7" id="KW-0812">Transmembrane</keyword>
<dbReference type="RefSeq" id="WP_204719541.1">
    <property type="nucleotide sequence ID" value="NZ_JACSNR010000002.1"/>
</dbReference>
<dbReference type="EMBL" id="JACSNR010000002">
    <property type="protein sequence ID" value="MBM6922536.1"/>
    <property type="molecule type" value="Genomic_DNA"/>
</dbReference>
<sequence>MGKIFTNDPPFYQQLRAIAIPVAVQNLITVGVSMLDTLMLGSMGEVQLSASSLANQWFFMLTVINFGLAGGANVLVAQYWGKGEPAEIRKVLSIVYRISVCISLLFSLGALCCPEIIMSIFTNDAEVIAAGCRYLTVIGWVYPLYALGNNTIMLLRAVGTVRISLVVYSTSFVVNAFFNWVFIFGNLGAPRLEIQGAALATAIARVVEFLIVAWFLFRREHKIQFHLHDLRRFDRVMFGAFVRAATPIIFNDMIWAIGNSMITIIMGRMGKEFVAANSINSVVMQFASVALMGTSSAAAAIIGNTIGAGEYDRARDRARTLMYIAAMIGVAAGVLIFTIRPFILGFYNITEVTRGYAMSFMAITSVLVFFMAQSSVSMMGTLRGGGDGKFVMVIDVIFMWMICIPLGYIAGLRLGLAAPIVYFIIKCDEMIKSVIGAVRVYRGRWIRDMTV</sequence>
<dbReference type="InterPro" id="IPR048279">
    <property type="entry name" value="MdtK-like"/>
</dbReference>
<keyword evidence="9" id="KW-1185">Reference proteome</keyword>
<reference evidence="8 9" key="1">
    <citation type="journal article" date="2021" name="Sci. Rep.">
        <title>The distribution of antibiotic resistance genes in chicken gut microbiota commensals.</title>
        <authorList>
            <person name="Juricova H."/>
            <person name="Matiasovicova J."/>
            <person name="Kubasova T."/>
            <person name="Cejkova D."/>
            <person name="Rychlik I."/>
        </authorList>
    </citation>
    <scope>NUCLEOTIDE SEQUENCE [LARGE SCALE GENOMIC DNA]</scope>
    <source>
        <strain evidence="8 9">An564</strain>
    </source>
</reference>
<feature type="transmembrane region" description="Helical" evidence="7">
    <location>
        <begin position="197"/>
        <end position="217"/>
    </location>
</feature>
<evidence type="ECO:0000256" key="2">
    <source>
        <dbReference type="ARBA" id="ARBA00022448"/>
    </source>
</evidence>
<evidence type="ECO:0000256" key="1">
    <source>
        <dbReference type="ARBA" id="ARBA00004651"/>
    </source>
</evidence>
<comment type="caution">
    <text evidence="8">The sequence shown here is derived from an EMBL/GenBank/DDBJ whole genome shotgun (WGS) entry which is preliminary data.</text>
</comment>
<feature type="transmembrane region" description="Helical" evidence="7">
    <location>
        <begin position="165"/>
        <end position="185"/>
    </location>
</feature>
<evidence type="ECO:0000256" key="7">
    <source>
        <dbReference type="SAM" id="Phobius"/>
    </source>
</evidence>
<evidence type="ECO:0000256" key="5">
    <source>
        <dbReference type="ARBA" id="ARBA00022989"/>
    </source>
</evidence>
<evidence type="ECO:0000313" key="8">
    <source>
        <dbReference type="EMBL" id="MBM6922536.1"/>
    </source>
</evidence>
<keyword evidence="6 7" id="KW-0472">Membrane</keyword>
<dbReference type="PIRSF" id="PIRSF006603">
    <property type="entry name" value="DinF"/>
    <property type="match status" value="1"/>
</dbReference>
<dbReference type="InterPro" id="IPR047135">
    <property type="entry name" value="YsiQ"/>
</dbReference>
<dbReference type="Proteomes" id="UP000724149">
    <property type="component" value="Unassembled WGS sequence"/>
</dbReference>
<evidence type="ECO:0000256" key="4">
    <source>
        <dbReference type="ARBA" id="ARBA00022692"/>
    </source>
</evidence>
<feature type="transmembrane region" description="Helical" evidence="7">
    <location>
        <begin position="355"/>
        <end position="378"/>
    </location>
</feature>
<dbReference type="Pfam" id="PF01554">
    <property type="entry name" value="MatE"/>
    <property type="match status" value="2"/>
</dbReference>
<keyword evidence="3" id="KW-1003">Cell membrane</keyword>
<keyword evidence="2" id="KW-0813">Transport</keyword>
<feature type="transmembrane region" description="Helical" evidence="7">
    <location>
        <begin position="238"/>
        <end position="266"/>
    </location>
</feature>
<dbReference type="NCBIfam" id="TIGR00797">
    <property type="entry name" value="matE"/>
    <property type="match status" value="1"/>
</dbReference>
<organism evidence="8 9">
    <name type="scientific">Hydrogenoanaerobacterium saccharovorans</name>
    <dbReference type="NCBI Taxonomy" id="474960"/>
    <lineage>
        <taxon>Bacteria</taxon>
        <taxon>Bacillati</taxon>
        <taxon>Bacillota</taxon>
        <taxon>Clostridia</taxon>
        <taxon>Eubacteriales</taxon>
        <taxon>Oscillospiraceae</taxon>
        <taxon>Hydrogenoanaerobacterium</taxon>
    </lineage>
</organism>
<feature type="transmembrane region" description="Helical" evidence="7">
    <location>
        <begin position="286"/>
        <end position="309"/>
    </location>
</feature>
<dbReference type="CDD" id="cd13134">
    <property type="entry name" value="MATE_like_8"/>
    <property type="match status" value="1"/>
</dbReference>
<protein>
    <submittedName>
        <fullName evidence="8">MATE family efflux transporter</fullName>
    </submittedName>
</protein>
<comment type="subcellular location">
    <subcellularLocation>
        <location evidence="1">Cell membrane</location>
        <topology evidence="1">Multi-pass membrane protein</topology>
    </subcellularLocation>
</comment>
<feature type="transmembrane region" description="Helical" evidence="7">
    <location>
        <begin position="321"/>
        <end position="343"/>
    </location>
</feature>
<gene>
    <name evidence="8" type="ORF">H9X81_02345</name>
</gene>
<evidence type="ECO:0000256" key="6">
    <source>
        <dbReference type="ARBA" id="ARBA00023136"/>
    </source>
</evidence>
<feature type="transmembrane region" description="Helical" evidence="7">
    <location>
        <begin position="390"/>
        <end position="410"/>
    </location>
</feature>
<keyword evidence="5 7" id="KW-1133">Transmembrane helix</keyword>